<evidence type="ECO:0000256" key="1">
    <source>
        <dbReference type="SAM" id="SignalP"/>
    </source>
</evidence>
<reference evidence="3" key="1">
    <citation type="submission" date="2021-11" db="EMBL/GenBank/DDBJ databases">
        <title>Draft genome sequence of Alcaligenes endophyticus type strain CCUG 75668T.</title>
        <authorList>
            <person name="Salva-Serra F."/>
            <person name="Duran R.E."/>
            <person name="Seeger M."/>
            <person name="Moore E.R.B."/>
            <person name="Jaen-Luchoro D."/>
        </authorList>
    </citation>
    <scope>NUCLEOTIDE SEQUENCE</scope>
    <source>
        <strain evidence="3">CCUG 75668</strain>
    </source>
</reference>
<dbReference type="Pfam" id="PF16036">
    <property type="entry name" value="Chalcone_3"/>
    <property type="match status" value="1"/>
</dbReference>
<dbReference type="Proteomes" id="UP001168613">
    <property type="component" value="Unassembled WGS sequence"/>
</dbReference>
<evidence type="ECO:0000259" key="2">
    <source>
        <dbReference type="Pfam" id="PF16036"/>
    </source>
</evidence>
<name>A0ABT8EET9_9BURK</name>
<dbReference type="Gene3D" id="3.50.70.10">
    <property type="match status" value="1"/>
</dbReference>
<dbReference type="PANTHER" id="PTHR47698">
    <property type="entry name" value="FATTY-ACID-BINDING PROTEIN 3, CHLOROPLASTIC"/>
    <property type="match status" value="1"/>
</dbReference>
<proteinExistence type="predicted"/>
<keyword evidence="4" id="KW-1185">Reference proteome</keyword>
<dbReference type="SUPFAM" id="SSF54626">
    <property type="entry name" value="Chalcone isomerase"/>
    <property type="match status" value="1"/>
</dbReference>
<feature type="signal peptide" evidence="1">
    <location>
        <begin position="1"/>
        <end position="23"/>
    </location>
</feature>
<dbReference type="GO" id="GO:0016853">
    <property type="term" value="F:isomerase activity"/>
    <property type="evidence" value="ECO:0007669"/>
    <property type="project" value="UniProtKB-KW"/>
</dbReference>
<evidence type="ECO:0000313" key="4">
    <source>
        <dbReference type="Proteomes" id="UP001168613"/>
    </source>
</evidence>
<sequence>MLRRSIAALTCALSLALPSFSHALTIADITVPERISLNQHALVLNGAGLRKEFVFDVYVAALYTPTPTQDAALILDSARPQQIRLYLLRSVSHDQLMSSLKTGIQQNLSAQEQAEVKPGLHTFEKHLQKIGAVGKGDIITLSMFESQVTIDFNEQQVANIDDQQLGTALLQVWLGANPAQPSLKEALLGIQQ</sequence>
<feature type="domain" description="Chalcone isomerase" evidence="2">
    <location>
        <begin position="24"/>
        <end position="189"/>
    </location>
</feature>
<organism evidence="3 4">
    <name type="scientific">Alcaligenes endophyticus</name>
    <dbReference type="NCBI Taxonomy" id="1929088"/>
    <lineage>
        <taxon>Bacteria</taxon>
        <taxon>Pseudomonadati</taxon>
        <taxon>Pseudomonadota</taxon>
        <taxon>Betaproteobacteria</taxon>
        <taxon>Burkholderiales</taxon>
        <taxon>Alcaligenaceae</taxon>
        <taxon>Alcaligenes</taxon>
    </lineage>
</organism>
<feature type="chain" id="PRO_5046783920" evidence="1">
    <location>
        <begin position="24"/>
        <end position="192"/>
    </location>
</feature>
<evidence type="ECO:0000313" key="3">
    <source>
        <dbReference type="EMBL" id="MDN4119801.1"/>
    </source>
</evidence>
<keyword evidence="3" id="KW-0413">Isomerase</keyword>
<comment type="caution">
    <text evidence="3">The sequence shown here is derived from an EMBL/GenBank/DDBJ whole genome shotgun (WGS) entry which is preliminary data.</text>
</comment>
<gene>
    <name evidence="3" type="ORF">LMS43_00710</name>
</gene>
<dbReference type="InterPro" id="IPR016087">
    <property type="entry name" value="Chalcone_isomerase"/>
</dbReference>
<dbReference type="PANTHER" id="PTHR47698:SF2">
    <property type="entry name" value="FATTY-ACID-BINDING PROTEIN 3, CHLOROPLASTIC"/>
    <property type="match status" value="1"/>
</dbReference>
<keyword evidence="1" id="KW-0732">Signal</keyword>
<dbReference type="InterPro" id="IPR036298">
    <property type="entry name" value="Chalcone_isomerase_sf"/>
</dbReference>
<dbReference type="InterPro" id="IPR016088">
    <property type="entry name" value="Chalcone_isomerase_3-sand"/>
</dbReference>
<protein>
    <submittedName>
        <fullName evidence="3">Chalcone isomerase family protein</fullName>
    </submittedName>
</protein>
<dbReference type="EMBL" id="JAJHNU010000001">
    <property type="protein sequence ID" value="MDN4119801.1"/>
    <property type="molecule type" value="Genomic_DNA"/>
</dbReference>
<accession>A0ABT8EET9</accession>
<dbReference type="RefSeq" id="WP_266124707.1">
    <property type="nucleotide sequence ID" value="NZ_JAJHNU010000001.1"/>
</dbReference>